<reference evidence="4" key="1">
    <citation type="submission" date="2022-12" db="EMBL/GenBank/DDBJ databases">
        <authorList>
            <person name="Petersen C."/>
        </authorList>
    </citation>
    <scope>NUCLEOTIDE SEQUENCE</scope>
    <source>
        <strain evidence="4">IBT 16125</strain>
    </source>
</reference>
<proteinExistence type="predicted"/>
<evidence type="ECO:0000256" key="1">
    <source>
        <dbReference type="ARBA" id="ARBA00004141"/>
    </source>
</evidence>
<organism evidence="4 5">
    <name type="scientific">Penicillium daleae</name>
    <dbReference type="NCBI Taxonomy" id="63821"/>
    <lineage>
        <taxon>Eukaryota</taxon>
        <taxon>Fungi</taxon>
        <taxon>Dikarya</taxon>
        <taxon>Ascomycota</taxon>
        <taxon>Pezizomycotina</taxon>
        <taxon>Eurotiomycetes</taxon>
        <taxon>Eurotiomycetidae</taxon>
        <taxon>Eurotiales</taxon>
        <taxon>Aspergillaceae</taxon>
        <taxon>Penicillium</taxon>
    </lineage>
</organism>
<dbReference type="Proteomes" id="UP001213681">
    <property type="component" value="Unassembled WGS sequence"/>
</dbReference>
<protein>
    <recommendedName>
        <fullName evidence="3">Major facilitator superfamily (MFS) profile domain-containing protein</fullName>
    </recommendedName>
</protein>
<dbReference type="GO" id="GO:0022857">
    <property type="term" value="F:transmembrane transporter activity"/>
    <property type="evidence" value="ECO:0007669"/>
    <property type="project" value="InterPro"/>
</dbReference>
<dbReference type="InterPro" id="IPR036259">
    <property type="entry name" value="MFS_trans_sf"/>
</dbReference>
<sequence>MTRKFWERMSGAQLIFMVNFIVAWGIFFEGWNQGSMGFVNSTPTSNIVAIYYLGATIGGLRGGHVADQYGRVKAVILGVLFVLLSGSLIAVAENIA</sequence>
<feature type="transmembrane region" description="Helical" evidence="2">
    <location>
        <begin position="43"/>
        <end position="60"/>
    </location>
</feature>
<gene>
    <name evidence="4" type="ORF">N7458_007679</name>
</gene>
<dbReference type="InterPro" id="IPR020846">
    <property type="entry name" value="MFS_dom"/>
</dbReference>
<dbReference type="EMBL" id="JAPVEA010000007">
    <property type="protein sequence ID" value="KAJ5443807.1"/>
    <property type="molecule type" value="Genomic_DNA"/>
</dbReference>
<evidence type="ECO:0000313" key="4">
    <source>
        <dbReference type="EMBL" id="KAJ5443807.1"/>
    </source>
</evidence>
<comment type="subcellular location">
    <subcellularLocation>
        <location evidence="1">Membrane</location>
        <topology evidence="1">Multi-pass membrane protein</topology>
    </subcellularLocation>
</comment>
<evidence type="ECO:0000313" key="5">
    <source>
        <dbReference type="Proteomes" id="UP001213681"/>
    </source>
</evidence>
<dbReference type="GeneID" id="81601304"/>
<keyword evidence="2" id="KW-0472">Membrane</keyword>
<comment type="caution">
    <text evidence="4">The sequence shown here is derived from an EMBL/GenBank/DDBJ whole genome shotgun (WGS) entry which is preliminary data.</text>
</comment>
<evidence type="ECO:0000256" key="2">
    <source>
        <dbReference type="SAM" id="Phobius"/>
    </source>
</evidence>
<feature type="transmembrane region" description="Helical" evidence="2">
    <location>
        <begin position="72"/>
        <end position="92"/>
    </location>
</feature>
<name>A0AAD6C0Z8_9EURO</name>
<keyword evidence="5" id="KW-1185">Reference proteome</keyword>
<keyword evidence="2" id="KW-0812">Transmembrane</keyword>
<dbReference type="GO" id="GO:0016020">
    <property type="term" value="C:membrane"/>
    <property type="evidence" value="ECO:0007669"/>
    <property type="project" value="UniProtKB-SubCell"/>
</dbReference>
<dbReference type="Gene3D" id="1.20.1250.20">
    <property type="entry name" value="MFS general substrate transporter like domains"/>
    <property type="match status" value="1"/>
</dbReference>
<feature type="transmembrane region" description="Helical" evidence="2">
    <location>
        <begin position="12"/>
        <end position="31"/>
    </location>
</feature>
<accession>A0AAD6C0Z8</accession>
<dbReference type="PROSITE" id="PS50850">
    <property type="entry name" value="MFS"/>
    <property type="match status" value="1"/>
</dbReference>
<reference evidence="4" key="2">
    <citation type="journal article" date="2023" name="IMA Fungus">
        <title>Comparative genomic study of the Penicillium genus elucidates a diverse pangenome and 15 lateral gene transfer events.</title>
        <authorList>
            <person name="Petersen C."/>
            <person name="Sorensen T."/>
            <person name="Nielsen M.R."/>
            <person name="Sondergaard T.E."/>
            <person name="Sorensen J.L."/>
            <person name="Fitzpatrick D.A."/>
            <person name="Frisvad J.C."/>
            <person name="Nielsen K.L."/>
        </authorList>
    </citation>
    <scope>NUCLEOTIDE SEQUENCE</scope>
    <source>
        <strain evidence="4">IBT 16125</strain>
    </source>
</reference>
<feature type="domain" description="Major facilitator superfamily (MFS) profile" evidence="3">
    <location>
        <begin position="1"/>
        <end position="96"/>
    </location>
</feature>
<dbReference type="SUPFAM" id="SSF103473">
    <property type="entry name" value="MFS general substrate transporter"/>
    <property type="match status" value="1"/>
</dbReference>
<keyword evidence="2" id="KW-1133">Transmembrane helix</keyword>
<dbReference type="AlphaFoldDB" id="A0AAD6C0Z8"/>
<evidence type="ECO:0000259" key="3">
    <source>
        <dbReference type="PROSITE" id="PS50850"/>
    </source>
</evidence>
<dbReference type="RefSeq" id="XP_056763887.1">
    <property type="nucleotide sequence ID" value="XM_056911061.1"/>
</dbReference>